<dbReference type="RefSeq" id="WP_161921319.1">
    <property type="nucleotide sequence ID" value="NZ_JAACYS010000063.1"/>
</dbReference>
<keyword evidence="6 8" id="KW-1133">Transmembrane helix</keyword>
<dbReference type="Gene3D" id="1.20.1740.10">
    <property type="entry name" value="Amino acid/polyamine transporter I"/>
    <property type="match status" value="1"/>
</dbReference>
<feature type="transmembrane region" description="Helical" evidence="8">
    <location>
        <begin position="72"/>
        <end position="92"/>
    </location>
</feature>
<accession>A0ABX0ABD1</accession>
<feature type="transmembrane region" description="Helical" evidence="8">
    <location>
        <begin position="101"/>
        <end position="124"/>
    </location>
</feature>
<reference evidence="9 10" key="1">
    <citation type="submission" date="2020-01" db="EMBL/GenBank/DDBJ databases">
        <title>A novel Bacillus sp. from Pasinler.</title>
        <authorList>
            <person name="Adiguzel A."/>
            <person name="Ay H."/>
            <person name="Baltaci M.O."/>
        </authorList>
    </citation>
    <scope>NUCLEOTIDE SEQUENCE [LARGE SCALE GENOMIC DNA]</scope>
    <source>
        <strain evidence="9 10">P1</strain>
    </source>
</reference>
<proteinExistence type="inferred from homology"/>
<evidence type="ECO:0000256" key="2">
    <source>
        <dbReference type="ARBA" id="ARBA00007998"/>
    </source>
</evidence>
<gene>
    <name evidence="9" type="ORF">GW534_12265</name>
</gene>
<feature type="transmembrane region" description="Helical" evidence="8">
    <location>
        <begin position="31"/>
        <end position="52"/>
    </location>
</feature>
<evidence type="ECO:0000256" key="3">
    <source>
        <dbReference type="ARBA" id="ARBA00022448"/>
    </source>
</evidence>
<feature type="transmembrane region" description="Helical" evidence="8">
    <location>
        <begin position="220"/>
        <end position="239"/>
    </location>
</feature>
<dbReference type="PANTHER" id="PTHR34975:SF2">
    <property type="entry name" value="SPORE GERMINATION PROTEIN A2"/>
    <property type="match status" value="1"/>
</dbReference>
<comment type="similarity">
    <text evidence="2">Belongs to the amino acid-polyamine-organocation (APC) superfamily. Spore germination protein (SGP) (TC 2.A.3.9) family.</text>
</comment>
<dbReference type="PANTHER" id="PTHR34975">
    <property type="entry name" value="SPORE GERMINATION PROTEIN A2"/>
    <property type="match status" value="1"/>
</dbReference>
<sequence>PELQTFSFGLAFFLLVIFIIYGGFRTIVGFSVFSLFILLFIIPLFLYTIPYAKPLYLSPILSHSPGEIFNGVVRMTYSFLGFEIILFIFPFLKAPKKSKKWAFYGLLFTTCFYTYLAILTYMYFPEKGLEKIIWASLQMWKIIEMPFVERFEYIGIAAWFIIILPNVCYYLWISSRLFKQSFSVRQKVTVPIFACLCLIAMSLFTNRNQINMLIDTTAKAGLYLTYIYLPILFILVLIARKVKKRA</sequence>
<keyword evidence="10" id="KW-1185">Reference proteome</keyword>
<name>A0ABX0ABD1_9BACI</name>
<comment type="caution">
    <text evidence="9">The sequence shown here is derived from an EMBL/GenBank/DDBJ whole genome shotgun (WGS) entry which is preliminary data.</text>
</comment>
<dbReference type="Pfam" id="PF03845">
    <property type="entry name" value="Spore_permease"/>
    <property type="match status" value="1"/>
</dbReference>
<keyword evidence="5 8" id="KW-0812">Transmembrane</keyword>
<keyword evidence="4" id="KW-0309">Germination</keyword>
<dbReference type="Proteomes" id="UP000743899">
    <property type="component" value="Unassembled WGS sequence"/>
</dbReference>
<feature type="non-terminal residue" evidence="9">
    <location>
        <position position="1"/>
    </location>
</feature>
<evidence type="ECO:0000256" key="1">
    <source>
        <dbReference type="ARBA" id="ARBA00004141"/>
    </source>
</evidence>
<evidence type="ECO:0000256" key="6">
    <source>
        <dbReference type="ARBA" id="ARBA00022989"/>
    </source>
</evidence>
<evidence type="ECO:0000256" key="7">
    <source>
        <dbReference type="ARBA" id="ARBA00023136"/>
    </source>
</evidence>
<keyword evidence="7 8" id="KW-0472">Membrane</keyword>
<comment type="subcellular location">
    <subcellularLocation>
        <location evidence="1">Membrane</location>
        <topology evidence="1">Multi-pass membrane protein</topology>
    </subcellularLocation>
</comment>
<organism evidence="9 10">
    <name type="scientific">Pallidibacillus pasinlerensis</name>
    <dbReference type="NCBI Taxonomy" id="2703818"/>
    <lineage>
        <taxon>Bacteria</taxon>
        <taxon>Bacillati</taxon>
        <taxon>Bacillota</taxon>
        <taxon>Bacilli</taxon>
        <taxon>Bacillales</taxon>
        <taxon>Bacillaceae</taxon>
        <taxon>Pallidibacillus</taxon>
    </lineage>
</organism>
<dbReference type="EMBL" id="JAACYS010000063">
    <property type="protein sequence ID" value="NCU18488.1"/>
    <property type="molecule type" value="Genomic_DNA"/>
</dbReference>
<evidence type="ECO:0000256" key="8">
    <source>
        <dbReference type="SAM" id="Phobius"/>
    </source>
</evidence>
<dbReference type="InterPro" id="IPR004761">
    <property type="entry name" value="Spore_GerAB"/>
</dbReference>
<keyword evidence="3" id="KW-0813">Transport</keyword>
<feature type="transmembrane region" description="Helical" evidence="8">
    <location>
        <begin position="184"/>
        <end position="205"/>
    </location>
</feature>
<protein>
    <submittedName>
        <fullName evidence="9">GerAB/ArcD/ProY family transporter</fullName>
    </submittedName>
</protein>
<feature type="transmembrane region" description="Helical" evidence="8">
    <location>
        <begin position="6"/>
        <end position="24"/>
    </location>
</feature>
<evidence type="ECO:0000313" key="10">
    <source>
        <dbReference type="Proteomes" id="UP000743899"/>
    </source>
</evidence>
<evidence type="ECO:0000313" key="9">
    <source>
        <dbReference type="EMBL" id="NCU18488.1"/>
    </source>
</evidence>
<evidence type="ECO:0000256" key="4">
    <source>
        <dbReference type="ARBA" id="ARBA00022544"/>
    </source>
</evidence>
<evidence type="ECO:0000256" key="5">
    <source>
        <dbReference type="ARBA" id="ARBA00022692"/>
    </source>
</evidence>
<feature type="transmembrane region" description="Helical" evidence="8">
    <location>
        <begin position="153"/>
        <end position="172"/>
    </location>
</feature>